<protein>
    <submittedName>
        <fullName evidence="1">Uncharacterized protein</fullName>
    </submittedName>
</protein>
<reference evidence="1" key="2">
    <citation type="journal article" date="2023" name="Microorganisms">
        <title>Isolation and Genomic Characteristics of Cat-Borne Campylobacter felis sp. nov. and Sheep-Borne Campylobacter ovis sp. nov.</title>
        <authorList>
            <person name="Wang H."/>
            <person name="Li Y."/>
            <person name="Gu Y."/>
            <person name="Zhou G."/>
            <person name="Chen X."/>
            <person name="Zhang X."/>
            <person name="Shao Z."/>
            <person name="Zhang J."/>
            <person name="Zhang M."/>
        </authorList>
    </citation>
    <scope>NUCLEOTIDE SEQUENCE</scope>
    <source>
        <strain evidence="1">PS10</strain>
    </source>
</reference>
<comment type="caution">
    <text evidence="1">The sequence shown here is derived from an EMBL/GenBank/DDBJ whole genome shotgun (WGS) entry which is preliminary data.</text>
</comment>
<dbReference type="Proteomes" id="UP001173801">
    <property type="component" value="Unassembled WGS sequence"/>
</dbReference>
<reference evidence="1" key="1">
    <citation type="submission" date="2022-08" db="EMBL/GenBank/DDBJ databases">
        <authorList>
            <person name="Wang H."/>
        </authorList>
    </citation>
    <scope>NUCLEOTIDE SEQUENCE</scope>
    <source>
        <strain evidence="1">PS10</strain>
    </source>
</reference>
<dbReference type="EMBL" id="JANURM010000043">
    <property type="protein sequence ID" value="MDL0090052.1"/>
    <property type="molecule type" value="Genomic_DNA"/>
</dbReference>
<feature type="non-terminal residue" evidence="1">
    <location>
        <position position="69"/>
    </location>
</feature>
<evidence type="ECO:0000313" key="1">
    <source>
        <dbReference type="EMBL" id="MDL0090052.1"/>
    </source>
</evidence>
<organism evidence="1 2">
    <name type="scientific">Campylobacter gastrosuis</name>
    <dbReference type="NCBI Taxonomy" id="2974576"/>
    <lineage>
        <taxon>Bacteria</taxon>
        <taxon>Pseudomonadati</taxon>
        <taxon>Campylobacterota</taxon>
        <taxon>Epsilonproteobacteria</taxon>
        <taxon>Campylobacterales</taxon>
        <taxon>Campylobacteraceae</taxon>
        <taxon>Campylobacter</taxon>
    </lineage>
</organism>
<evidence type="ECO:0000313" key="2">
    <source>
        <dbReference type="Proteomes" id="UP001173801"/>
    </source>
</evidence>
<accession>A0ABT7HT05</accession>
<sequence>MADELKNIEIKQIKGISFKCKECSASFSVPFATQQLYANNCPNCGIEWIDYKNYSQIISDLKYAFEFLS</sequence>
<gene>
    <name evidence="1" type="ORF">NYG85_11870</name>
</gene>
<name>A0ABT7HT05_9BACT</name>
<proteinExistence type="predicted"/>
<dbReference type="RefSeq" id="WP_284938865.1">
    <property type="nucleotide sequence ID" value="NZ_JANURM010000043.1"/>
</dbReference>
<keyword evidence="2" id="KW-1185">Reference proteome</keyword>